<evidence type="ECO:0000313" key="2">
    <source>
        <dbReference type="Proteomes" id="UP000265703"/>
    </source>
</evidence>
<dbReference type="AlphaFoldDB" id="A0A397T924"/>
<reference evidence="1 2" key="1">
    <citation type="submission" date="2018-06" db="EMBL/GenBank/DDBJ databases">
        <title>Comparative genomics reveals the genomic features of Rhizophagus irregularis, R. cerebriforme, R. diaphanum and Gigaspora rosea, and their symbiotic lifestyle signature.</title>
        <authorList>
            <person name="Morin E."/>
            <person name="San Clemente H."/>
            <person name="Chen E.C.H."/>
            <person name="De La Providencia I."/>
            <person name="Hainaut M."/>
            <person name="Kuo A."/>
            <person name="Kohler A."/>
            <person name="Murat C."/>
            <person name="Tang N."/>
            <person name="Roy S."/>
            <person name="Loubradou J."/>
            <person name="Henrissat B."/>
            <person name="Grigoriev I.V."/>
            <person name="Corradi N."/>
            <person name="Roux C."/>
            <person name="Martin F.M."/>
        </authorList>
    </citation>
    <scope>NUCLEOTIDE SEQUENCE [LARGE SCALE GENOMIC DNA]</scope>
    <source>
        <strain evidence="1 2">DAOM 227022</strain>
    </source>
</reference>
<organism evidence="1 2">
    <name type="scientific">Glomus cerebriforme</name>
    <dbReference type="NCBI Taxonomy" id="658196"/>
    <lineage>
        <taxon>Eukaryota</taxon>
        <taxon>Fungi</taxon>
        <taxon>Fungi incertae sedis</taxon>
        <taxon>Mucoromycota</taxon>
        <taxon>Glomeromycotina</taxon>
        <taxon>Glomeromycetes</taxon>
        <taxon>Glomerales</taxon>
        <taxon>Glomeraceae</taxon>
        <taxon>Glomus</taxon>
    </lineage>
</organism>
<protein>
    <submittedName>
        <fullName evidence="1">Uncharacterized protein</fullName>
    </submittedName>
</protein>
<accession>A0A397T924</accession>
<dbReference type="EMBL" id="QKYT01000075">
    <property type="protein sequence ID" value="RIA94728.1"/>
    <property type="molecule type" value="Genomic_DNA"/>
</dbReference>
<dbReference type="Proteomes" id="UP000265703">
    <property type="component" value="Unassembled WGS sequence"/>
</dbReference>
<comment type="caution">
    <text evidence="1">The sequence shown here is derived from an EMBL/GenBank/DDBJ whole genome shotgun (WGS) entry which is preliminary data.</text>
</comment>
<gene>
    <name evidence="1" type="ORF">C1645_543917</name>
</gene>
<sequence>MRRALYQNFWGYANQSNYILLNQVGQSPLLFPADFLVIPIYGFISNNRFLNLIIKLIQTYF</sequence>
<name>A0A397T924_9GLOM</name>
<proteinExistence type="predicted"/>
<evidence type="ECO:0000313" key="1">
    <source>
        <dbReference type="EMBL" id="RIA94728.1"/>
    </source>
</evidence>
<keyword evidence="2" id="KW-1185">Reference proteome</keyword>